<dbReference type="OrthoDB" id="9845711at2"/>
<accession>D1C4X3</accession>
<proteinExistence type="predicted"/>
<dbReference type="AlphaFoldDB" id="D1C4X3"/>
<dbReference type="Proteomes" id="UP000002027">
    <property type="component" value="Chromosome 1"/>
</dbReference>
<gene>
    <name evidence="1" type="ordered locus">Sthe_1857</name>
</gene>
<sequence length="114" mass="13100">MAQRGQDPVEELIEFLEPYIAPLIQRINVDEFTTVEFIEAMQMDEPTRQAYEAAVQRWPEGEHRARMVIHGQVIPVALRRSGLVEWAGYAYGEEDPYAVPAWWRKIEPGEGKGS</sequence>
<organism evidence="1 2">
    <name type="scientific">Sphaerobacter thermophilus (strain ATCC 49802 / DSM 20745 / KCCM 41009 / NCIMB 13125 / S 6022)</name>
    <dbReference type="NCBI Taxonomy" id="479434"/>
    <lineage>
        <taxon>Bacteria</taxon>
        <taxon>Pseudomonadati</taxon>
        <taxon>Thermomicrobiota</taxon>
        <taxon>Thermomicrobia</taxon>
        <taxon>Sphaerobacterales</taxon>
        <taxon>Sphaerobacterineae</taxon>
        <taxon>Sphaerobacteraceae</taxon>
        <taxon>Sphaerobacter</taxon>
    </lineage>
</organism>
<keyword evidence="2" id="KW-1185">Reference proteome</keyword>
<reference evidence="1 2" key="2">
    <citation type="journal article" date="2010" name="Stand. Genomic Sci.">
        <title>Complete genome sequence of Desulfohalobium retbaense type strain (HR(100)).</title>
        <authorList>
            <person name="Spring S."/>
            <person name="Nolan M."/>
            <person name="Lapidus A."/>
            <person name="Glavina Del Rio T."/>
            <person name="Copeland A."/>
            <person name="Tice H."/>
            <person name="Cheng J.F."/>
            <person name="Lucas S."/>
            <person name="Land M."/>
            <person name="Chen F."/>
            <person name="Bruce D."/>
            <person name="Goodwin L."/>
            <person name="Pitluck S."/>
            <person name="Ivanova N."/>
            <person name="Mavromatis K."/>
            <person name="Mikhailova N."/>
            <person name="Pati A."/>
            <person name="Chen A."/>
            <person name="Palaniappan K."/>
            <person name="Hauser L."/>
            <person name="Chang Y.J."/>
            <person name="Jeffries C.D."/>
            <person name="Munk C."/>
            <person name="Kiss H."/>
            <person name="Chain P."/>
            <person name="Han C."/>
            <person name="Brettin T."/>
            <person name="Detter J.C."/>
            <person name="Schuler E."/>
            <person name="Goker M."/>
            <person name="Rohde M."/>
            <person name="Bristow J."/>
            <person name="Eisen J.A."/>
            <person name="Markowitz V."/>
            <person name="Hugenholtz P."/>
            <person name="Kyrpides N.C."/>
            <person name="Klenk H.P."/>
        </authorList>
    </citation>
    <scope>NUCLEOTIDE SEQUENCE [LARGE SCALE GENOMIC DNA]</scope>
    <source>
        <strain evidence="2">ATCC 49802 / DSM 20745 / S 6022</strain>
    </source>
</reference>
<evidence type="ECO:0000313" key="2">
    <source>
        <dbReference type="Proteomes" id="UP000002027"/>
    </source>
</evidence>
<dbReference type="HOGENOM" id="CLU_2119569_0_0_0"/>
<dbReference type="KEGG" id="sti:Sthe_1857"/>
<dbReference type="EMBL" id="CP001823">
    <property type="protein sequence ID" value="ACZ39290.1"/>
    <property type="molecule type" value="Genomic_DNA"/>
</dbReference>
<dbReference type="InParanoid" id="D1C4X3"/>
<dbReference type="RefSeq" id="WP_012872336.1">
    <property type="nucleotide sequence ID" value="NC_013523.1"/>
</dbReference>
<reference evidence="2" key="1">
    <citation type="submission" date="2009-11" db="EMBL/GenBank/DDBJ databases">
        <title>The complete chromosome 1 of Sphaerobacter thermophilus DSM 20745.</title>
        <authorList>
            <person name="Lucas S."/>
            <person name="Copeland A."/>
            <person name="Lapidus A."/>
            <person name="Glavina del Rio T."/>
            <person name="Dalin E."/>
            <person name="Tice H."/>
            <person name="Bruce D."/>
            <person name="Goodwin L."/>
            <person name="Pitluck S."/>
            <person name="Kyrpides N."/>
            <person name="Mavromatis K."/>
            <person name="Ivanova N."/>
            <person name="Mikhailova N."/>
            <person name="LaButti K.M."/>
            <person name="Clum A."/>
            <person name="Sun H.I."/>
            <person name="Brettin T."/>
            <person name="Detter J.C."/>
            <person name="Han C."/>
            <person name="Larimer F."/>
            <person name="Land M."/>
            <person name="Hauser L."/>
            <person name="Markowitz V."/>
            <person name="Cheng J.F."/>
            <person name="Hugenholtz P."/>
            <person name="Woyke T."/>
            <person name="Wu D."/>
            <person name="Steenblock K."/>
            <person name="Schneider S."/>
            <person name="Pukall R."/>
            <person name="Goeker M."/>
            <person name="Klenk H.P."/>
            <person name="Eisen J.A."/>
        </authorList>
    </citation>
    <scope>NUCLEOTIDE SEQUENCE [LARGE SCALE GENOMIC DNA]</scope>
    <source>
        <strain evidence="2">ATCC 49802 / DSM 20745 / S 6022</strain>
    </source>
</reference>
<name>D1C4X3_SPHTD</name>
<evidence type="ECO:0000313" key="1">
    <source>
        <dbReference type="EMBL" id="ACZ39290.1"/>
    </source>
</evidence>
<protein>
    <submittedName>
        <fullName evidence="1">Uncharacterized protein</fullName>
    </submittedName>
</protein>